<evidence type="ECO:0000313" key="2">
    <source>
        <dbReference type="Proteomes" id="UP000253782"/>
    </source>
</evidence>
<proteinExistence type="predicted"/>
<reference evidence="1 2" key="1">
    <citation type="submission" date="2018-07" db="EMBL/GenBank/DDBJ databases">
        <title>Dyella tabacisoli L4-6T, whole genome shotgun sequence.</title>
        <authorList>
            <person name="Zhou X.-K."/>
            <person name="Li W.-J."/>
            <person name="Duan Y.-Q."/>
        </authorList>
    </citation>
    <scope>NUCLEOTIDE SEQUENCE [LARGE SCALE GENOMIC DNA]</scope>
    <source>
        <strain evidence="1 2">L4-6</strain>
    </source>
</reference>
<dbReference type="OrthoDB" id="8727862at2"/>
<sequence length="95" mass="10792">MSDQETIVQIMPATDWVAVYNMDGEESAEPIVCFALVETVENGVKRRDVRPMCANENVIDFADDAENFLRVETLEAFEEGEGEEEEEEEEEAVEE</sequence>
<organism evidence="1 2">
    <name type="scientific">Dyella tabacisoli</name>
    <dbReference type="NCBI Taxonomy" id="2282381"/>
    <lineage>
        <taxon>Bacteria</taxon>
        <taxon>Pseudomonadati</taxon>
        <taxon>Pseudomonadota</taxon>
        <taxon>Gammaproteobacteria</taxon>
        <taxon>Lysobacterales</taxon>
        <taxon>Rhodanobacteraceae</taxon>
        <taxon>Dyella</taxon>
    </lineage>
</organism>
<protein>
    <submittedName>
        <fullName evidence="1">Uncharacterized protein</fullName>
    </submittedName>
</protein>
<keyword evidence="2" id="KW-1185">Reference proteome</keyword>
<gene>
    <name evidence="1" type="ORF">DVJ77_09795</name>
</gene>
<evidence type="ECO:0000313" key="1">
    <source>
        <dbReference type="EMBL" id="RDD81471.1"/>
    </source>
</evidence>
<dbReference type="RefSeq" id="WP_114845343.1">
    <property type="nucleotide sequence ID" value="NZ_JBHSPE010000005.1"/>
</dbReference>
<dbReference type="Proteomes" id="UP000253782">
    <property type="component" value="Unassembled WGS sequence"/>
</dbReference>
<dbReference type="EMBL" id="QQAH01000009">
    <property type="protein sequence ID" value="RDD81471.1"/>
    <property type="molecule type" value="Genomic_DNA"/>
</dbReference>
<dbReference type="AlphaFoldDB" id="A0A369ULR3"/>
<accession>A0A369ULR3</accession>
<comment type="caution">
    <text evidence="1">The sequence shown here is derived from an EMBL/GenBank/DDBJ whole genome shotgun (WGS) entry which is preliminary data.</text>
</comment>
<name>A0A369ULR3_9GAMM</name>